<feature type="region of interest" description="Disordered" evidence="2">
    <location>
        <begin position="354"/>
        <end position="390"/>
    </location>
</feature>
<dbReference type="EMBL" id="BRYB01001404">
    <property type="protein sequence ID" value="GMI24983.1"/>
    <property type="molecule type" value="Genomic_DNA"/>
</dbReference>
<feature type="coiled-coil region" evidence="1">
    <location>
        <begin position="210"/>
        <end position="237"/>
    </location>
</feature>
<protein>
    <submittedName>
        <fullName evidence="3">Uncharacterized protein</fullName>
    </submittedName>
</protein>
<feature type="compositionally biased region" description="Basic and acidic residues" evidence="2">
    <location>
        <begin position="370"/>
        <end position="390"/>
    </location>
</feature>
<keyword evidence="1" id="KW-0175">Coiled coil</keyword>
<proteinExistence type="predicted"/>
<evidence type="ECO:0000256" key="2">
    <source>
        <dbReference type="SAM" id="MobiDB-lite"/>
    </source>
</evidence>
<evidence type="ECO:0000313" key="3">
    <source>
        <dbReference type="EMBL" id="GMI24983.1"/>
    </source>
</evidence>
<sequence length="672" mass="75407">MSFLASSESSFGTSTRGSSFQYLTAADKEKLSQFENFRSAFASAKASKLAMKESALSTKTPIPYLHKAYYKPFKEPVDDSRLPPYLRTIVKLQSKIGKWTPSSELSQALSPAGLLPNPPPETDPVRWACSLALACLRRHPEHIDELRDCYLKGLEWSTPGLVEEAKGALPPRDAYYELDEEMVKTGDWKKSVQRSYELGGYQNFIPQSLKDKRKEAADELERELQRERERAVAEEERRRLAALDVDDGKIKAEYRREARDREDGKWRKEQAFDKTDAKRAPLLQLEYKRLAKMKDFGELKKRWADTSDDCNMKKELGRLAVVKAKAREKPTWDATAQAIPSGLAKRLDIGAAGKGTTKKFTGPSPLAAQAKERAEKRQEERRNKGKRPLSELEKALLKVKEGRGLKYDAAQSHENLKRALETAEAAVVSKIIEYEAYLDAVKKCLVRNVSAFRKARVVAIRQKSFDETTAMLGQPQPGRKGYDDWRGKDVKGLVLVTVEVVESVTRWREAALAAMGKLGLRNEYGDLVDHGPPLPFLWGGKNILLQIPGGVAFVTSCEEFAAWYGSDFKFARNPFMLAVPLDDRPVTPAKGTRTAVVNGEEVEQVSKSLAEKAEKQQAYWDHCQRITADGGQWWPSSGGKALGESLSRRVRAAEKIILAEEVIYYGNGIQNS</sequence>
<keyword evidence="4" id="KW-1185">Reference proteome</keyword>
<gene>
    <name evidence="3" type="ORF">TeGR_g5783</name>
</gene>
<reference evidence="3 4" key="1">
    <citation type="journal article" date="2023" name="Commun. Biol.">
        <title>Genome analysis of Parmales, the sister group of diatoms, reveals the evolutionary specialization of diatoms from phago-mixotrophs to photoautotrophs.</title>
        <authorList>
            <person name="Ban H."/>
            <person name="Sato S."/>
            <person name="Yoshikawa S."/>
            <person name="Yamada K."/>
            <person name="Nakamura Y."/>
            <person name="Ichinomiya M."/>
            <person name="Sato N."/>
            <person name="Blanc-Mathieu R."/>
            <person name="Endo H."/>
            <person name="Kuwata A."/>
            <person name="Ogata H."/>
        </authorList>
    </citation>
    <scope>NUCLEOTIDE SEQUENCE [LARGE SCALE GENOMIC DNA]</scope>
</reference>
<evidence type="ECO:0000256" key="1">
    <source>
        <dbReference type="SAM" id="Coils"/>
    </source>
</evidence>
<comment type="caution">
    <text evidence="3">The sequence shown here is derived from an EMBL/GenBank/DDBJ whole genome shotgun (WGS) entry which is preliminary data.</text>
</comment>
<evidence type="ECO:0000313" key="4">
    <source>
        <dbReference type="Proteomes" id="UP001165060"/>
    </source>
</evidence>
<organism evidence="3 4">
    <name type="scientific">Tetraparma gracilis</name>
    <dbReference type="NCBI Taxonomy" id="2962635"/>
    <lineage>
        <taxon>Eukaryota</taxon>
        <taxon>Sar</taxon>
        <taxon>Stramenopiles</taxon>
        <taxon>Ochrophyta</taxon>
        <taxon>Bolidophyceae</taxon>
        <taxon>Parmales</taxon>
        <taxon>Triparmaceae</taxon>
        <taxon>Tetraparma</taxon>
    </lineage>
</organism>
<name>A0ABQ6MEV7_9STRA</name>
<dbReference type="Proteomes" id="UP001165060">
    <property type="component" value="Unassembled WGS sequence"/>
</dbReference>
<accession>A0ABQ6MEV7</accession>